<dbReference type="InterPro" id="IPR013528">
    <property type="entry name" value="HMG_CoA_synth_N"/>
</dbReference>
<keyword evidence="8" id="KW-1185">Reference proteome</keyword>
<feature type="active site" description="Acyl-thioester intermediate" evidence="3">
    <location>
        <position position="111"/>
    </location>
</feature>
<feature type="domain" description="Hydroxymethylglutaryl-coenzyme A synthase C-terminal" evidence="6">
    <location>
        <begin position="177"/>
        <end position="244"/>
    </location>
</feature>
<dbReference type="GO" id="GO:0006084">
    <property type="term" value="P:acetyl-CoA metabolic process"/>
    <property type="evidence" value="ECO:0007669"/>
    <property type="project" value="InterPro"/>
</dbReference>
<dbReference type="InterPro" id="IPR016039">
    <property type="entry name" value="Thiolase-like"/>
</dbReference>
<feature type="domain" description="Hydroxymethylglutaryl-coenzyme A synthase N-terminal" evidence="5">
    <location>
        <begin position="2"/>
        <end position="164"/>
    </location>
</feature>
<evidence type="ECO:0000256" key="3">
    <source>
        <dbReference type="PIRSR" id="PIRSR611554-1"/>
    </source>
</evidence>
<dbReference type="AlphaFoldDB" id="A0A0R1S8J4"/>
<evidence type="ECO:0000259" key="5">
    <source>
        <dbReference type="Pfam" id="PF01154"/>
    </source>
</evidence>
<evidence type="ECO:0000259" key="6">
    <source>
        <dbReference type="Pfam" id="PF08540"/>
    </source>
</evidence>
<dbReference type="Pfam" id="PF01154">
    <property type="entry name" value="HMG_CoA_synt_N"/>
    <property type="match status" value="1"/>
</dbReference>
<protein>
    <submittedName>
        <fullName evidence="7">Hydroxymethylglutaryl-CoA synthase</fullName>
    </submittedName>
</protein>
<feature type="binding site" evidence="4">
    <location>
        <position position="143"/>
    </location>
    <ligand>
        <name>(3S)-3-hydroxy-3-methylglutaryl-CoA</name>
        <dbReference type="ChEBI" id="CHEBI:43074"/>
    </ligand>
</feature>
<dbReference type="PANTHER" id="PTHR43323">
    <property type="entry name" value="3-HYDROXY-3-METHYLGLUTARYL COENZYME A SYNTHASE"/>
    <property type="match status" value="1"/>
</dbReference>
<dbReference type="SUPFAM" id="SSF53901">
    <property type="entry name" value="Thiolase-like"/>
    <property type="match status" value="2"/>
</dbReference>
<dbReference type="EMBL" id="AZFB01000001">
    <property type="protein sequence ID" value="KRL63844.1"/>
    <property type="molecule type" value="Genomic_DNA"/>
</dbReference>
<dbReference type="RefSeq" id="WP_027824783.1">
    <property type="nucleotide sequence ID" value="NZ_AUEI01000004.1"/>
</dbReference>
<dbReference type="Pfam" id="PF08540">
    <property type="entry name" value="HMG_CoA_synt_C"/>
    <property type="match status" value="2"/>
</dbReference>
<reference evidence="7 8" key="1">
    <citation type="journal article" date="2015" name="Genome Announc.">
        <title>Expanding the biotechnology potential of lactobacilli through comparative genomics of 213 strains and associated genera.</title>
        <authorList>
            <person name="Sun Z."/>
            <person name="Harris H.M."/>
            <person name="McCann A."/>
            <person name="Guo C."/>
            <person name="Argimon S."/>
            <person name="Zhang W."/>
            <person name="Yang X."/>
            <person name="Jeffery I.B."/>
            <person name="Cooney J.C."/>
            <person name="Kagawa T.F."/>
            <person name="Liu W."/>
            <person name="Song Y."/>
            <person name="Salvetti E."/>
            <person name="Wrobel A."/>
            <person name="Rasinkangas P."/>
            <person name="Parkhill J."/>
            <person name="Rea M.C."/>
            <person name="O'Sullivan O."/>
            <person name="Ritari J."/>
            <person name="Douillard F.P."/>
            <person name="Paul Ross R."/>
            <person name="Yang R."/>
            <person name="Briner A.E."/>
            <person name="Felis G.E."/>
            <person name="de Vos W.M."/>
            <person name="Barrangou R."/>
            <person name="Klaenhammer T.R."/>
            <person name="Caufield P.W."/>
            <person name="Cui Y."/>
            <person name="Zhang H."/>
            <person name="O'Toole P.W."/>
        </authorList>
    </citation>
    <scope>NUCLEOTIDE SEQUENCE [LARGE SCALE GENOMIC DNA]</scope>
    <source>
        <strain evidence="7 8">DSM 15354</strain>
    </source>
</reference>
<feature type="active site" description="Proton donor/acceptor" evidence="3">
    <location>
        <position position="79"/>
    </location>
</feature>
<comment type="similarity">
    <text evidence="1">Belongs to the thiolase-like superfamily. HMG-CoA synthase family.</text>
</comment>
<dbReference type="InterPro" id="IPR013746">
    <property type="entry name" value="HMG_CoA_synt_C_dom"/>
</dbReference>
<evidence type="ECO:0000256" key="4">
    <source>
        <dbReference type="PIRSR" id="PIRSR611554-2"/>
    </source>
</evidence>
<organism evidence="7 8">
    <name type="scientific">Lactobacillus psittaci DSM 15354</name>
    <dbReference type="NCBI Taxonomy" id="1122152"/>
    <lineage>
        <taxon>Bacteria</taxon>
        <taxon>Bacillati</taxon>
        <taxon>Bacillota</taxon>
        <taxon>Bacilli</taxon>
        <taxon>Lactobacillales</taxon>
        <taxon>Lactobacillaceae</taxon>
        <taxon>Lactobacillus</taxon>
    </lineage>
</organism>
<evidence type="ECO:0000256" key="1">
    <source>
        <dbReference type="ARBA" id="ARBA00007061"/>
    </source>
</evidence>
<evidence type="ECO:0000313" key="7">
    <source>
        <dbReference type="EMBL" id="KRL63844.1"/>
    </source>
</evidence>
<comment type="caution">
    <text evidence="7">The sequence shown here is derived from an EMBL/GenBank/DDBJ whole genome shotgun (WGS) entry which is preliminary data.</text>
</comment>
<proteinExistence type="inferred from homology"/>
<dbReference type="OrthoDB" id="9769523at2"/>
<dbReference type="NCBIfam" id="TIGR01835">
    <property type="entry name" value="HMG-CoA-S_prok"/>
    <property type="match status" value="1"/>
</dbReference>
<gene>
    <name evidence="7" type="ORF">FC23_GL000091</name>
</gene>
<dbReference type="Proteomes" id="UP000051931">
    <property type="component" value="Unassembled WGS sequence"/>
</dbReference>
<dbReference type="Gene3D" id="3.40.47.10">
    <property type="match status" value="2"/>
</dbReference>
<evidence type="ECO:0000256" key="2">
    <source>
        <dbReference type="ARBA" id="ARBA00022679"/>
    </source>
</evidence>
<name>A0A0R1S8J4_9LACO</name>
<dbReference type="InterPro" id="IPR011554">
    <property type="entry name" value="HMG_CoA_synthase_prok"/>
</dbReference>
<accession>A0A0R1S8J4</accession>
<dbReference type="PATRIC" id="fig|1122152.4.peg.92"/>
<dbReference type="CDD" id="cd00827">
    <property type="entry name" value="init_cond_enzymes"/>
    <property type="match status" value="1"/>
</dbReference>
<feature type="domain" description="Hydroxymethylglutaryl-coenzyme A synthase C-terminal" evidence="6">
    <location>
        <begin position="268"/>
        <end position="352"/>
    </location>
</feature>
<feature type="active site" description="Proton donor/acceptor" evidence="3">
    <location>
        <position position="233"/>
    </location>
</feature>
<feature type="binding site" evidence="4">
    <location>
        <position position="275"/>
    </location>
    <ligand>
        <name>(3S)-3-hydroxy-3-methylglutaryl-CoA</name>
        <dbReference type="ChEBI" id="CHEBI:43074"/>
    </ligand>
</feature>
<dbReference type="PANTHER" id="PTHR43323:SF2">
    <property type="entry name" value="HYDROXYMETHYLGLUTARYL-COA SYNTHASE"/>
    <property type="match status" value="1"/>
</dbReference>
<feature type="binding site" evidence="4">
    <location>
        <position position="29"/>
    </location>
    <ligand>
        <name>(3S)-3-hydroxy-3-methylglutaryl-CoA</name>
        <dbReference type="ChEBI" id="CHEBI:43074"/>
    </ligand>
</feature>
<sequence length="385" mass="42592">MKVGIDKIGFYTPNKFVDMVDLAKARDVDSGKFLIGIGQNKMAVADKSQDAVSMAINATSEYIDKIELDKLGLLVFGTESSVDQSKSASLFVKKALNLPKNIRTFELKEACFGLTAAIMTAIDYVKAHEDKTAIVIGSDIARYGVATPGEVTQGAGSISLLIKKDPSIMEIDSETSMYSDDIDDFWRPNNFKCALVDGKYSTNVYLDFFKHCFEDYIQKQNLKTSDFEALLFHLPFTKMGQKALKLAIEGQAPETTARLLDKFVAGATYGKEVGNIYTASLYMSLLSLLEVDQPKAGSLIGLFSYGSGAMAEFFTGRLVDGYEKQLAPEKHEEMLENRQKLAVDEYEKIFNDSLKDLGANEEVSSDASGWYFAGTQENIRQYSNK</sequence>
<dbReference type="STRING" id="1122152.GCA_000425905_00593"/>
<dbReference type="eggNOG" id="COG3425">
    <property type="taxonomic scope" value="Bacteria"/>
</dbReference>
<keyword evidence="2" id="KW-0808">Transferase</keyword>
<feature type="binding site" evidence="4">
    <location>
        <position position="242"/>
    </location>
    <ligand>
        <name>(3S)-3-hydroxy-3-methylglutaryl-CoA</name>
        <dbReference type="ChEBI" id="CHEBI:43074"/>
    </ligand>
</feature>
<dbReference type="GO" id="GO:0004421">
    <property type="term" value="F:hydroxymethylglutaryl-CoA synthase activity"/>
    <property type="evidence" value="ECO:0007669"/>
    <property type="project" value="InterPro"/>
</dbReference>
<evidence type="ECO:0000313" key="8">
    <source>
        <dbReference type="Proteomes" id="UP000051931"/>
    </source>
</evidence>